<evidence type="ECO:0000256" key="3">
    <source>
        <dbReference type="SAM" id="MobiDB-lite"/>
    </source>
</evidence>
<dbReference type="GO" id="GO:0062129">
    <property type="term" value="C:chitin-based extracellular matrix"/>
    <property type="evidence" value="ECO:0007669"/>
    <property type="project" value="TreeGrafter"/>
</dbReference>
<dbReference type="GO" id="GO:0008010">
    <property type="term" value="F:structural constituent of chitin-based larval cuticle"/>
    <property type="evidence" value="ECO:0007669"/>
    <property type="project" value="TreeGrafter"/>
</dbReference>
<dbReference type="PANTHER" id="PTHR10380">
    <property type="entry name" value="CUTICLE PROTEIN"/>
    <property type="match status" value="1"/>
</dbReference>
<dbReference type="InterPro" id="IPR031311">
    <property type="entry name" value="CHIT_BIND_RR_consensus"/>
</dbReference>
<evidence type="ECO:0000313" key="6">
    <source>
        <dbReference type="EMBL" id="RWS06638.1"/>
    </source>
</evidence>
<dbReference type="Proteomes" id="UP000285301">
    <property type="component" value="Unassembled WGS sequence"/>
</dbReference>
<dbReference type="Pfam" id="PF00379">
    <property type="entry name" value="Chitin_bind_4"/>
    <property type="match status" value="1"/>
</dbReference>
<protein>
    <submittedName>
        <fullName evidence="6">Cuticle protein 16.8-like protein</fullName>
    </submittedName>
</protein>
<dbReference type="EMBL" id="NCKU01003977">
    <property type="protein sequence ID" value="RWS06638.1"/>
    <property type="molecule type" value="Genomic_DNA"/>
</dbReference>
<evidence type="ECO:0000313" key="5">
    <source>
        <dbReference type="EMBL" id="RWS04810.1"/>
    </source>
</evidence>
<dbReference type="PROSITE" id="PS00233">
    <property type="entry name" value="CHIT_BIND_RR_1"/>
    <property type="match status" value="1"/>
</dbReference>
<proteinExistence type="predicted"/>
<dbReference type="AlphaFoldDB" id="A0A3S3PR72"/>
<evidence type="ECO:0000313" key="4">
    <source>
        <dbReference type="EMBL" id="RWS04659.1"/>
    </source>
</evidence>
<dbReference type="PROSITE" id="PS51155">
    <property type="entry name" value="CHIT_BIND_RR_2"/>
    <property type="match status" value="1"/>
</dbReference>
<reference evidence="6" key="2">
    <citation type="submission" date="2018-11" db="EMBL/GenBank/DDBJ databases">
        <title>Trombidioid mite genomics.</title>
        <authorList>
            <person name="Dong X."/>
        </authorList>
    </citation>
    <scope>NUCLEOTIDE SEQUENCE</scope>
    <source>
        <strain evidence="6">UoL-WK</strain>
    </source>
</reference>
<reference evidence="6 7" key="1">
    <citation type="journal article" date="2018" name="Gigascience">
        <title>Genomes of trombidid mites reveal novel predicted allergens and laterally-transferred genes associated with secondary metabolism.</title>
        <authorList>
            <person name="Dong X."/>
            <person name="Chaisiri K."/>
            <person name="Xia D."/>
            <person name="Armstrong S.D."/>
            <person name="Fang Y."/>
            <person name="Donnelly M.J."/>
            <person name="Kadowaki T."/>
            <person name="McGarry J.W."/>
            <person name="Darby A.C."/>
            <person name="Makepeace B.L."/>
        </authorList>
    </citation>
    <scope>NUCLEOTIDE SEQUENCE [LARGE SCALE GENOMIC DNA]</scope>
    <source>
        <strain evidence="6">UoL-WK</strain>
    </source>
</reference>
<name>A0A3S3PR72_9ACAR</name>
<sequence length="157" mass="17001">MESESQRPAAGAEEYGPPKPYNFEYKNQDPEGNSQYHSESGDANGEKRGTFGYQDVNGVYRQVDYTAGVEGFKATIRTNEPGTGKHENGDPADTVFDVQPPPSGVQPLGAEGERRPAAPPRRPAAPTRPRPRPGGERIIIEEGGRRPTIVIEEGARG</sequence>
<comment type="caution">
    <text evidence="6">The sequence shown here is derived from an EMBL/GenBank/DDBJ whole genome shotgun (WGS) entry which is preliminary data.</text>
</comment>
<dbReference type="OrthoDB" id="6435014at2759"/>
<organism evidence="6 7">
    <name type="scientific">Dinothrombium tinctorium</name>
    <dbReference type="NCBI Taxonomy" id="1965070"/>
    <lineage>
        <taxon>Eukaryota</taxon>
        <taxon>Metazoa</taxon>
        <taxon>Ecdysozoa</taxon>
        <taxon>Arthropoda</taxon>
        <taxon>Chelicerata</taxon>
        <taxon>Arachnida</taxon>
        <taxon>Acari</taxon>
        <taxon>Acariformes</taxon>
        <taxon>Trombidiformes</taxon>
        <taxon>Prostigmata</taxon>
        <taxon>Anystina</taxon>
        <taxon>Parasitengona</taxon>
        <taxon>Trombidioidea</taxon>
        <taxon>Trombidiidae</taxon>
        <taxon>Dinothrombium</taxon>
    </lineage>
</organism>
<feature type="region of interest" description="Disordered" evidence="3">
    <location>
        <begin position="76"/>
        <end position="157"/>
    </location>
</feature>
<accession>A0A3S3PR72</accession>
<feature type="compositionally biased region" description="Pro residues" evidence="3">
    <location>
        <begin position="117"/>
        <end position="128"/>
    </location>
</feature>
<evidence type="ECO:0000313" key="7">
    <source>
        <dbReference type="Proteomes" id="UP000285301"/>
    </source>
</evidence>
<dbReference type="InterPro" id="IPR050468">
    <property type="entry name" value="Cuticle_Struct_Prot"/>
</dbReference>
<keyword evidence="1 2" id="KW-0193">Cuticle</keyword>
<dbReference type="InterPro" id="IPR000618">
    <property type="entry name" value="Insect_cuticle"/>
</dbReference>
<evidence type="ECO:0000256" key="2">
    <source>
        <dbReference type="PROSITE-ProRule" id="PRU00497"/>
    </source>
</evidence>
<feature type="region of interest" description="Disordered" evidence="3">
    <location>
        <begin position="1"/>
        <end position="51"/>
    </location>
</feature>
<gene>
    <name evidence="5" type="ORF">B4U79_02038</name>
    <name evidence="4" type="ORF">B4U79_05324</name>
    <name evidence="6" type="ORF">B4U79_10479</name>
</gene>
<keyword evidence="7" id="KW-1185">Reference proteome</keyword>
<dbReference type="EMBL" id="NCKU01005367">
    <property type="protein sequence ID" value="RWS04659.1"/>
    <property type="molecule type" value="Genomic_DNA"/>
</dbReference>
<evidence type="ECO:0000256" key="1">
    <source>
        <dbReference type="ARBA" id="ARBA00022460"/>
    </source>
</evidence>
<dbReference type="EMBL" id="NCKU01005258">
    <property type="protein sequence ID" value="RWS04810.1"/>
    <property type="molecule type" value="Genomic_DNA"/>
</dbReference>
<feature type="compositionally biased region" description="Basic and acidic residues" evidence="3">
    <location>
        <begin position="133"/>
        <end position="145"/>
    </location>
</feature>